<accession>A0A7S4HND9</accession>
<sequence length="122" mass="14243">MMGLPMEAKDVTKQILFESYPTEEVLTKWSKGEDAEWPPYEEEEYDEETERPRVRFEIGQKVECRIGPDPVTGWAPGTVAQLWYREPNWPPNSWAPYQIRLDDGRLIFAPGDMDQVIRLARA</sequence>
<proteinExistence type="predicted"/>
<gene>
    <name evidence="1" type="ORF">OAUR00152_LOCUS2085</name>
</gene>
<protein>
    <submittedName>
        <fullName evidence="1">Uncharacterized protein</fullName>
    </submittedName>
</protein>
<name>A0A7S4HND9_9STRA</name>
<dbReference type="EMBL" id="HBKQ01003048">
    <property type="protein sequence ID" value="CAE2204473.1"/>
    <property type="molecule type" value="Transcribed_RNA"/>
</dbReference>
<evidence type="ECO:0000313" key="1">
    <source>
        <dbReference type="EMBL" id="CAE2204473.1"/>
    </source>
</evidence>
<organism evidence="1">
    <name type="scientific">Odontella aurita</name>
    <dbReference type="NCBI Taxonomy" id="265563"/>
    <lineage>
        <taxon>Eukaryota</taxon>
        <taxon>Sar</taxon>
        <taxon>Stramenopiles</taxon>
        <taxon>Ochrophyta</taxon>
        <taxon>Bacillariophyta</taxon>
        <taxon>Mediophyceae</taxon>
        <taxon>Biddulphiophycidae</taxon>
        <taxon>Eupodiscales</taxon>
        <taxon>Odontellaceae</taxon>
        <taxon>Odontella</taxon>
    </lineage>
</organism>
<reference evidence="1" key="1">
    <citation type="submission" date="2021-01" db="EMBL/GenBank/DDBJ databases">
        <authorList>
            <person name="Corre E."/>
            <person name="Pelletier E."/>
            <person name="Niang G."/>
            <person name="Scheremetjew M."/>
            <person name="Finn R."/>
            <person name="Kale V."/>
            <person name="Holt S."/>
            <person name="Cochrane G."/>
            <person name="Meng A."/>
            <person name="Brown T."/>
            <person name="Cohen L."/>
        </authorList>
    </citation>
    <scope>NUCLEOTIDE SEQUENCE</scope>
    <source>
        <strain evidence="1">Isolate 1302-5</strain>
    </source>
</reference>
<dbReference type="AlphaFoldDB" id="A0A7S4HND9"/>